<dbReference type="AlphaFoldDB" id="A0A556QNW7"/>
<keyword evidence="1" id="KW-0812">Transmembrane</keyword>
<organism evidence="2 3">
    <name type="scientific">Rariglobus hedericola</name>
    <dbReference type="NCBI Taxonomy" id="2597822"/>
    <lineage>
        <taxon>Bacteria</taxon>
        <taxon>Pseudomonadati</taxon>
        <taxon>Verrucomicrobiota</taxon>
        <taxon>Opitutia</taxon>
        <taxon>Opitutales</taxon>
        <taxon>Opitutaceae</taxon>
        <taxon>Rariglobus</taxon>
    </lineage>
</organism>
<keyword evidence="3" id="KW-1185">Reference proteome</keyword>
<evidence type="ECO:0000313" key="3">
    <source>
        <dbReference type="Proteomes" id="UP000315648"/>
    </source>
</evidence>
<proteinExistence type="predicted"/>
<keyword evidence="1" id="KW-0472">Membrane</keyword>
<name>A0A556QNW7_9BACT</name>
<dbReference type="EMBL" id="VMBG01000001">
    <property type="protein sequence ID" value="TSJ78346.1"/>
    <property type="molecule type" value="Genomic_DNA"/>
</dbReference>
<gene>
    <name evidence="2" type="ORF">FPL22_03310</name>
</gene>
<reference evidence="2 3" key="1">
    <citation type="submission" date="2019-07" db="EMBL/GenBank/DDBJ databases">
        <title>Description of 53C-WASEF.</title>
        <authorList>
            <person name="Pitt A."/>
            <person name="Hahn M.W."/>
        </authorList>
    </citation>
    <scope>NUCLEOTIDE SEQUENCE [LARGE SCALE GENOMIC DNA]</scope>
    <source>
        <strain evidence="2 3">53C-WASEF</strain>
    </source>
</reference>
<dbReference type="RefSeq" id="WP_144228687.1">
    <property type="nucleotide sequence ID" value="NZ_CBCRVV010000003.1"/>
</dbReference>
<accession>A0A556QNW7</accession>
<feature type="transmembrane region" description="Helical" evidence="1">
    <location>
        <begin position="44"/>
        <end position="63"/>
    </location>
</feature>
<comment type="caution">
    <text evidence="2">The sequence shown here is derived from an EMBL/GenBank/DDBJ whole genome shotgun (WGS) entry which is preliminary data.</text>
</comment>
<keyword evidence="1" id="KW-1133">Transmembrane helix</keyword>
<evidence type="ECO:0000256" key="1">
    <source>
        <dbReference type="SAM" id="Phobius"/>
    </source>
</evidence>
<protein>
    <submittedName>
        <fullName evidence="2">Uncharacterized protein</fullName>
    </submittedName>
</protein>
<evidence type="ECO:0000313" key="2">
    <source>
        <dbReference type="EMBL" id="TSJ78346.1"/>
    </source>
</evidence>
<sequence length="171" mass="18925">MAAMSRYEGFNHTLFSAMVARFDFIFHRFSAASLRWRLPDRSSLRLWCAGVVLFGFVLSGVACSNRKNARHPAVRPAVIIVENHTGYDWRIAFTSIAPAAAGSEAAVPSWIDVSARATRRVELVEGAYRVRRALVAEAAPLDDQGVELIFENGRIYTWPLGTLLSSEGVEP</sequence>
<dbReference type="Proteomes" id="UP000315648">
    <property type="component" value="Unassembled WGS sequence"/>
</dbReference>